<dbReference type="AlphaFoldDB" id="A0AAE1P589"/>
<keyword evidence="1" id="KW-0732">Signal</keyword>
<dbReference type="Gene3D" id="3.40.50.2300">
    <property type="match status" value="1"/>
</dbReference>
<feature type="signal peptide" evidence="1">
    <location>
        <begin position="1"/>
        <end position="35"/>
    </location>
</feature>
<accession>A0AAE1P589</accession>
<feature type="chain" id="PRO_5041943672" evidence="1">
    <location>
        <begin position="36"/>
        <end position="396"/>
    </location>
</feature>
<reference evidence="2" key="1">
    <citation type="submission" date="2023-11" db="EMBL/GenBank/DDBJ databases">
        <title>Genome assemblies of two species of porcelain crab, Petrolisthes cinctipes and Petrolisthes manimaculis (Anomura: Porcellanidae).</title>
        <authorList>
            <person name="Angst P."/>
        </authorList>
    </citation>
    <scope>NUCLEOTIDE SEQUENCE</scope>
    <source>
        <strain evidence="2">PB745_02</strain>
        <tissue evidence="2">Gill</tissue>
    </source>
</reference>
<name>A0AAE1P589_9EUCA</name>
<evidence type="ECO:0000313" key="2">
    <source>
        <dbReference type="EMBL" id="KAK4301456.1"/>
    </source>
</evidence>
<organism evidence="2 3">
    <name type="scientific">Petrolisthes manimaculis</name>
    <dbReference type="NCBI Taxonomy" id="1843537"/>
    <lineage>
        <taxon>Eukaryota</taxon>
        <taxon>Metazoa</taxon>
        <taxon>Ecdysozoa</taxon>
        <taxon>Arthropoda</taxon>
        <taxon>Crustacea</taxon>
        <taxon>Multicrustacea</taxon>
        <taxon>Malacostraca</taxon>
        <taxon>Eumalacostraca</taxon>
        <taxon>Eucarida</taxon>
        <taxon>Decapoda</taxon>
        <taxon>Pleocyemata</taxon>
        <taxon>Anomura</taxon>
        <taxon>Galatheoidea</taxon>
        <taxon>Porcellanidae</taxon>
        <taxon>Petrolisthes</taxon>
    </lineage>
</organism>
<evidence type="ECO:0000313" key="3">
    <source>
        <dbReference type="Proteomes" id="UP001292094"/>
    </source>
</evidence>
<protein>
    <submittedName>
        <fullName evidence="2">Uncharacterized protein</fullName>
    </submittedName>
</protein>
<keyword evidence="3" id="KW-1185">Reference proteome</keyword>
<dbReference type="Proteomes" id="UP001292094">
    <property type="component" value="Unassembled WGS sequence"/>
</dbReference>
<gene>
    <name evidence="2" type="ORF">Pmani_026412</name>
</gene>
<proteinExistence type="predicted"/>
<sequence length="396" mass="44455">MAKKDEVCNGSLVWVRRCVWGITVLLLLSFNPASAQLEGENAVLGVYLESGLVQDRRTETQELIRKTIEEGAAGMAKGSVSVQFIDMMNETMAEDMDAVLTLASCGPTHDWAMPLKEVGVLHMAITDAGCKRIPADTAITAPLTQGSRDLVQLFRDLRTRNTITWNDITLIHDDSVDKMEMQSIVNLLAEGTMKTPETAITVIDLSMEPNTAKRRELMASLGPKPGQPRTKQFIVITYKDEIPTLQDMARSLKLMGPKNQWLFVTPDSHSLKYDMDSLLANMMDGDNLAFAYNMSVINPTEDCQDTFTCYMTNMLNQYTTDLAGALAKELELFFQVSEEEWEEMKPSKGGRSSSIANMMMYPPWQIFKKDKKGKVVKYEGLMFELLYQMASKLNFT</sequence>
<evidence type="ECO:0000256" key="1">
    <source>
        <dbReference type="SAM" id="SignalP"/>
    </source>
</evidence>
<dbReference type="EMBL" id="JAWZYT010002865">
    <property type="protein sequence ID" value="KAK4301456.1"/>
    <property type="molecule type" value="Genomic_DNA"/>
</dbReference>
<comment type="caution">
    <text evidence="2">The sequence shown here is derived from an EMBL/GenBank/DDBJ whole genome shotgun (WGS) entry which is preliminary data.</text>
</comment>